<sequence length="107" mass="12001">MKRVFVLFAAIITMYAIYYDLTAGTLPTSSAQQSIAVNNPVQIEDPTYEIIKILPGDTVISVMEKIQQGPIPVSIDQLVTDFEKMNEGIKPEQIQIGKSYKFPTYNE</sequence>
<dbReference type="RefSeq" id="WP_382346293.1">
    <property type="nucleotide sequence ID" value="NZ_JBHSMC010000001.1"/>
</dbReference>
<comment type="caution">
    <text evidence="1">The sequence shown here is derived from an EMBL/GenBank/DDBJ whole genome shotgun (WGS) entry which is preliminary data.</text>
</comment>
<proteinExistence type="predicted"/>
<accession>A0ABW0LFA5</accession>
<evidence type="ECO:0008006" key="3">
    <source>
        <dbReference type="Google" id="ProtNLM"/>
    </source>
</evidence>
<gene>
    <name evidence="1" type="ORF">ACFPM4_00015</name>
</gene>
<name>A0ABW0LFA5_9BACI</name>
<keyword evidence="2" id="KW-1185">Reference proteome</keyword>
<reference evidence="2" key="1">
    <citation type="journal article" date="2019" name="Int. J. Syst. Evol. Microbiol.">
        <title>The Global Catalogue of Microorganisms (GCM) 10K type strain sequencing project: providing services to taxonomists for standard genome sequencing and annotation.</title>
        <authorList>
            <consortium name="The Broad Institute Genomics Platform"/>
            <consortium name="The Broad Institute Genome Sequencing Center for Infectious Disease"/>
            <person name="Wu L."/>
            <person name="Ma J."/>
        </authorList>
    </citation>
    <scope>NUCLEOTIDE SEQUENCE [LARGE SCALE GENOMIC DNA]</scope>
    <source>
        <strain evidence="2">CGMCC 1.12237</strain>
    </source>
</reference>
<dbReference type="EMBL" id="JBHSMC010000001">
    <property type="protein sequence ID" value="MFC5463126.1"/>
    <property type="molecule type" value="Genomic_DNA"/>
</dbReference>
<evidence type="ECO:0000313" key="1">
    <source>
        <dbReference type="EMBL" id="MFC5463126.1"/>
    </source>
</evidence>
<protein>
    <recommendedName>
        <fullName evidence="3">LysM domain-containing protein</fullName>
    </recommendedName>
</protein>
<dbReference type="Proteomes" id="UP001596147">
    <property type="component" value="Unassembled WGS sequence"/>
</dbReference>
<evidence type="ECO:0000313" key="2">
    <source>
        <dbReference type="Proteomes" id="UP001596147"/>
    </source>
</evidence>
<organism evidence="1 2">
    <name type="scientific">Lederbergia graminis</name>
    <dbReference type="NCBI Taxonomy" id="735518"/>
    <lineage>
        <taxon>Bacteria</taxon>
        <taxon>Bacillati</taxon>
        <taxon>Bacillota</taxon>
        <taxon>Bacilli</taxon>
        <taxon>Bacillales</taxon>
        <taxon>Bacillaceae</taxon>
        <taxon>Lederbergia</taxon>
    </lineage>
</organism>